<feature type="region of interest" description="Disordered" evidence="1">
    <location>
        <begin position="1"/>
        <end position="130"/>
    </location>
</feature>
<evidence type="ECO:0000313" key="3">
    <source>
        <dbReference type="Proteomes" id="UP000186559"/>
    </source>
</evidence>
<dbReference type="Proteomes" id="UP000186559">
    <property type="component" value="Chromosome"/>
</dbReference>
<feature type="compositionally biased region" description="Low complexity" evidence="1">
    <location>
        <begin position="78"/>
        <end position="88"/>
    </location>
</feature>
<feature type="compositionally biased region" description="Basic and acidic residues" evidence="1">
    <location>
        <begin position="89"/>
        <end position="99"/>
    </location>
</feature>
<accession>A0A1U7D8P9</accession>
<sequence precursor="true">MRSLQGHGSGRAIREAGQRPLFPTIPPGICSEGLANPAQWSHPAHQPVAAPPRRGEAAGAMPHSPSPGGPRRSRRDTGTAARATASASRRTDMRSERARLASAPATSPCRLTGRGHARTAPGEGHDLGTPSVTAEARVGLARGMSPSGLRNTTGHDQDRAAYRARLAAGCINPRPNYHSATGAVR</sequence>
<evidence type="ECO:0000256" key="1">
    <source>
        <dbReference type="SAM" id="MobiDB-lite"/>
    </source>
</evidence>
<proteinExistence type="predicted"/>
<reference evidence="2 3" key="1">
    <citation type="submission" date="2016-03" db="EMBL/GenBank/DDBJ databases">
        <title>Deep-sea bacteria in the southern Pacific.</title>
        <authorList>
            <person name="Tang K."/>
        </authorList>
    </citation>
    <scope>NUCLEOTIDE SEQUENCE [LARGE SCALE GENOMIC DNA]</scope>
    <source>
        <strain evidence="2 3">JLT2016</strain>
    </source>
</reference>
<dbReference type="KEGG" id="tpro:Ga0080559_TMP3713"/>
<name>A0A1U7D8P9_9RHOB</name>
<gene>
    <name evidence="2" type="ORF">Ga0080559_TMP3713</name>
</gene>
<protein>
    <submittedName>
        <fullName evidence="2">Uncharacterized protein</fullName>
    </submittedName>
</protein>
<dbReference type="EMBL" id="CP014796">
    <property type="protein sequence ID" value="APX24509.1"/>
    <property type="molecule type" value="Genomic_DNA"/>
</dbReference>
<dbReference type="STRING" id="1229727.Ga0080559_TMP3713"/>
<keyword evidence="3" id="KW-1185">Reference proteome</keyword>
<dbReference type="AlphaFoldDB" id="A0A1U7D8P9"/>
<organism evidence="2 3">
    <name type="scientific">Salipiger profundus</name>
    <dbReference type="NCBI Taxonomy" id="1229727"/>
    <lineage>
        <taxon>Bacteria</taxon>
        <taxon>Pseudomonadati</taxon>
        <taxon>Pseudomonadota</taxon>
        <taxon>Alphaproteobacteria</taxon>
        <taxon>Rhodobacterales</taxon>
        <taxon>Roseobacteraceae</taxon>
        <taxon>Salipiger</taxon>
    </lineage>
</organism>
<evidence type="ECO:0000313" key="2">
    <source>
        <dbReference type="EMBL" id="APX24509.1"/>
    </source>
</evidence>